<dbReference type="GO" id="GO:0000076">
    <property type="term" value="P:DNA replication checkpoint signaling"/>
    <property type="evidence" value="ECO:0007669"/>
    <property type="project" value="TreeGrafter"/>
</dbReference>
<dbReference type="GO" id="GO:0030896">
    <property type="term" value="C:checkpoint clamp complex"/>
    <property type="evidence" value="ECO:0007669"/>
    <property type="project" value="InterPro"/>
</dbReference>
<proteinExistence type="predicted"/>
<dbReference type="GO" id="GO:0031573">
    <property type="term" value="P:mitotic intra-S DNA damage checkpoint signaling"/>
    <property type="evidence" value="ECO:0007669"/>
    <property type="project" value="TreeGrafter"/>
</dbReference>
<dbReference type="InterPro" id="IPR046938">
    <property type="entry name" value="DNA_clamp_sf"/>
</dbReference>
<protein>
    <recommendedName>
        <fullName evidence="4">Cell cycle checkpoint control protein RAD9A</fullName>
    </recommendedName>
</protein>
<dbReference type="GO" id="GO:0071479">
    <property type="term" value="P:cellular response to ionizing radiation"/>
    <property type="evidence" value="ECO:0007669"/>
    <property type="project" value="TreeGrafter"/>
</dbReference>
<feature type="region of interest" description="Disordered" evidence="1">
    <location>
        <begin position="487"/>
        <end position="509"/>
    </location>
</feature>
<dbReference type="InterPro" id="IPR007268">
    <property type="entry name" value="Rad9/Ddc1"/>
</dbReference>
<name>A0A8S0W8X1_CYCAE</name>
<feature type="compositionally biased region" description="Polar residues" evidence="1">
    <location>
        <begin position="491"/>
        <end position="502"/>
    </location>
</feature>
<evidence type="ECO:0000313" key="3">
    <source>
        <dbReference type="Proteomes" id="UP000467700"/>
    </source>
</evidence>
<dbReference type="Gene3D" id="3.70.10.10">
    <property type="match status" value="1"/>
</dbReference>
<evidence type="ECO:0000256" key="1">
    <source>
        <dbReference type="SAM" id="MobiDB-lite"/>
    </source>
</evidence>
<feature type="compositionally biased region" description="Polar residues" evidence="1">
    <location>
        <begin position="319"/>
        <end position="336"/>
    </location>
</feature>
<reference evidence="2 3" key="1">
    <citation type="submission" date="2020-01" db="EMBL/GenBank/DDBJ databases">
        <authorList>
            <person name="Gupta K D."/>
        </authorList>
    </citation>
    <scope>NUCLEOTIDE SEQUENCE [LARGE SCALE GENOMIC DNA]</scope>
</reference>
<dbReference type="OrthoDB" id="60092at2759"/>
<dbReference type="Proteomes" id="UP000467700">
    <property type="component" value="Unassembled WGS sequence"/>
</dbReference>
<dbReference type="AlphaFoldDB" id="A0A8S0W8X1"/>
<dbReference type="SUPFAM" id="SSF55979">
    <property type="entry name" value="DNA clamp"/>
    <property type="match status" value="1"/>
</dbReference>
<dbReference type="GO" id="GO:0006281">
    <property type="term" value="P:DNA repair"/>
    <property type="evidence" value="ECO:0007669"/>
    <property type="project" value="TreeGrafter"/>
</dbReference>
<dbReference type="PANTHER" id="PTHR15237">
    <property type="entry name" value="DNA REPAIR PROTEIN RAD9"/>
    <property type="match status" value="1"/>
</dbReference>
<dbReference type="PANTHER" id="PTHR15237:SF0">
    <property type="entry name" value="CELL CYCLE CHECKPOINT CONTROL PROTEIN"/>
    <property type="match status" value="1"/>
</dbReference>
<keyword evidence="3" id="KW-1185">Reference proteome</keyword>
<feature type="region of interest" description="Disordered" evidence="1">
    <location>
        <begin position="319"/>
        <end position="412"/>
    </location>
</feature>
<dbReference type="EMBL" id="CACVBS010000034">
    <property type="protein sequence ID" value="CAA7261786.1"/>
    <property type="molecule type" value="Genomic_DNA"/>
</dbReference>
<comment type="caution">
    <text evidence="2">The sequence shown here is derived from an EMBL/GenBank/DDBJ whole genome shotgun (WGS) entry which is preliminary data.</text>
</comment>
<sequence>MVSGPIWTTRLRSEPRSSTMQATLDALSLKAFTKALSCLSRYGEELSIYATPESLSFSTTNSSKSAYCRFKYEKQFFSRYRLGVYHTARDEWDNEIEEVRSVTGQLLTKSLLSILKHRTVEKSVERCDLSIVEGNEAPNGEVEDEDHDSLESKLILRFHCKHGVVKTHRLLLLTPTSLMAPGVPDAANESRLTIGPKALKDLIDHFPVSKGAKSDPQLVWTFEDAEVGLKSVESSIDARGRGQLSTEITISADEFDVYEIYESPTTIAFHLREFNATIAFADSMSLCLDLRFTDPSAPLFIDVEGDSVEALFVISTSQVQGAPAGTQRTSSSQTVNNKKRERAPSAVRDTPRIKKSMKVVQPTDPPLYNRSDTHSRSSSHIPSTMPPPSAIPNRPFDRTLPLNHGSGSRPQARDKLPLFLPSSQMSTAEEVLRSTGLGVEHMDADELADLLEGEGEEVDFSQRQTIGDYCNDSMLVDQPDSLELLEGTGFGATQSSGATDKSFQPLFED</sequence>
<organism evidence="2 3">
    <name type="scientific">Cyclocybe aegerita</name>
    <name type="common">Black poplar mushroom</name>
    <name type="synonym">Agrocybe aegerita</name>
    <dbReference type="NCBI Taxonomy" id="1973307"/>
    <lineage>
        <taxon>Eukaryota</taxon>
        <taxon>Fungi</taxon>
        <taxon>Dikarya</taxon>
        <taxon>Basidiomycota</taxon>
        <taxon>Agaricomycotina</taxon>
        <taxon>Agaricomycetes</taxon>
        <taxon>Agaricomycetidae</taxon>
        <taxon>Agaricales</taxon>
        <taxon>Agaricineae</taxon>
        <taxon>Bolbitiaceae</taxon>
        <taxon>Cyclocybe</taxon>
    </lineage>
</organism>
<accession>A0A8S0W8X1</accession>
<gene>
    <name evidence="2" type="ORF">AAE3_LOCUS3859</name>
</gene>
<evidence type="ECO:0000313" key="2">
    <source>
        <dbReference type="EMBL" id="CAA7261786.1"/>
    </source>
</evidence>
<evidence type="ECO:0008006" key="4">
    <source>
        <dbReference type="Google" id="ProtNLM"/>
    </source>
</evidence>
<dbReference type="Pfam" id="PF04139">
    <property type="entry name" value="Rad9"/>
    <property type="match status" value="1"/>
</dbReference>